<feature type="compositionally biased region" description="Basic residues" evidence="1">
    <location>
        <begin position="7"/>
        <end position="24"/>
    </location>
</feature>
<comment type="caution">
    <text evidence="3">The sequence shown here is derived from an EMBL/GenBank/DDBJ whole genome shotgun (WGS) entry which is preliminary data.</text>
</comment>
<dbReference type="AlphaFoldDB" id="A0A6N7L080"/>
<feature type="transmembrane region" description="Helical" evidence="2">
    <location>
        <begin position="154"/>
        <end position="175"/>
    </location>
</feature>
<feature type="transmembrane region" description="Helical" evidence="2">
    <location>
        <begin position="43"/>
        <end position="66"/>
    </location>
</feature>
<evidence type="ECO:0000256" key="1">
    <source>
        <dbReference type="SAM" id="MobiDB-lite"/>
    </source>
</evidence>
<dbReference type="PANTHER" id="PTHR42305">
    <property type="entry name" value="MEMBRANE PROTEIN RV1733C-RELATED"/>
    <property type="match status" value="1"/>
</dbReference>
<keyword evidence="2" id="KW-0812">Transmembrane</keyword>
<dbReference type="PANTHER" id="PTHR42305:SF1">
    <property type="entry name" value="MEMBRANE PROTEIN RV1733C-RELATED"/>
    <property type="match status" value="1"/>
</dbReference>
<keyword evidence="4" id="KW-1185">Reference proteome</keyword>
<organism evidence="3 4">
    <name type="scientific">Streptomyces kaniharaensis</name>
    <dbReference type="NCBI Taxonomy" id="212423"/>
    <lineage>
        <taxon>Bacteria</taxon>
        <taxon>Bacillati</taxon>
        <taxon>Actinomycetota</taxon>
        <taxon>Actinomycetes</taxon>
        <taxon>Kitasatosporales</taxon>
        <taxon>Streptomycetaceae</taxon>
        <taxon>Streptomyces</taxon>
    </lineage>
</organism>
<dbReference type="OrthoDB" id="5190576at2"/>
<dbReference type="RefSeq" id="WP_153469138.1">
    <property type="nucleotide sequence ID" value="NZ_WBOF01000003.1"/>
</dbReference>
<sequence length="203" mass="21586">MSAVATRQRHPSSHTSLRQHVRRAAGRDRNPLCRPLDRAYSRLVSGLALTILAAFVVATVAALVMYRAETHSAQQTTRHRHTVTALTTGSAVSDDARSGSAWAHARWTYPAGPGAGSIQVPEGTLVGTAVPVGLNDAGYPVGAPKGTEEILSDAVLVGLGTVAVLGLGAEGAFALRRHQLDRRAEAGWESAWEQVEPRWSGRR</sequence>
<accession>A0A6N7L080</accession>
<reference evidence="3 4" key="1">
    <citation type="submission" date="2019-09" db="EMBL/GenBank/DDBJ databases">
        <title>Genome Sequences of Streptomyces kaniharaensis ATCC 21070.</title>
        <authorList>
            <person name="Zhu W."/>
            <person name="De Crecy-Lagard V."/>
            <person name="Richards N.G."/>
        </authorList>
    </citation>
    <scope>NUCLEOTIDE SEQUENCE [LARGE SCALE GENOMIC DNA]</scope>
    <source>
        <strain evidence="3 4">SF-557</strain>
    </source>
</reference>
<name>A0A6N7L080_9ACTN</name>
<evidence type="ECO:0000313" key="3">
    <source>
        <dbReference type="EMBL" id="MQS17130.1"/>
    </source>
</evidence>
<evidence type="ECO:0000313" key="4">
    <source>
        <dbReference type="Proteomes" id="UP000450000"/>
    </source>
</evidence>
<dbReference type="Proteomes" id="UP000450000">
    <property type="component" value="Unassembled WGS sequence"/>
</dbReference>
<gene>
    <name evidence="3" type="ORF">F7Q99_34340</name>
</gene>
<dbReference type="EMBL" id="WBOF01000003">
    <property type="protein sequence ID" value="MQS17130.1"/>
    <property type="molecule type" value="Genomic_DNA"/>
</dbReference>
<protein>
    <submittedName>
        <fullName evidence="3">Uncharacterized protein</fullName>
    </submittedName>
</protein>
<dbReference type="InterPro" id="IPR039708">
    <property type="entry name" value="MT1774/Rv1733c-like"/>
</dbReference>
<keyword evidence="2" id="KW-0472">Membrane</keyword>
<proteinExistence type="predicted"/>
<evidence type="ECO:0000256" key="2">
    <source>
        <dbReference type="SAM" id="Phobius"/>
    </source>
</evidence>
<keyword evidence="2" id="KW-1133">Transmembrane helix</keyword>
<feature type="region of interest" description="Disordered" evidence="1">
    <location>
        <begin position="1"/>
        <end position="31"/>
    </location>
</feature>